<dbReference type="AlphaFoldDB" id="A0A1X6YB99"/>
<evidence type="ECO:0000256" key="3">
    <source>
        <dbReference type="ARBA" id="ARBA00023163"/>
    </source>
</evidence>
<protein>
    <submittedName>
        <fullName evidence="6">HTH-type transcriptional repressor KstR2</fullName>
    </submittedName>
</protein>
<dbReference type="Proteomes" id="UP000193061">
    <property type="component" value="Unassembled WGS sequence"/>
</dbReference>
<gene>
    <name evidence="6" type="primary">kstR2_1</name>
    <name evidence="6" type="ORF">ROA7450_00366</name>
</gene>
<keyword evidence="3" id="KW-0804">Transcription</keyword>
<dbReference type="InterPro" id="IPR001647">
    <property type="entry name" value="HTH_TetR"/>
</dbReference>
<dbReference type="Pfam" id="PF17932">
    <property type="entry name" value="TetR_C_24"/>
    <property type="match status" value="1"/>
</dbReference>
<dbReference type="InterPro" id="IPR041490">
    <property type="entry name" value="KstR2_TetR_C"/>
</dbReference>
<dbReference type="SUPFAM" id="SSF46689">
    <property type="entry name" value="Homeodomain-like"/>
    <property type="match status" value="1"/>
</dbReference>
<dbReference type="InterPro" id="IPR050109">
    <property type="entry name" value="HTH-type_TetR-like_transc_reg"/>
</dbReference>
<organism evidence="6 7">
    <name type="scientific">Roseovarius albus</name>
    <dbReference type="NCBI Taxonomy" id="1247867"/>
    <lineage>
        <taxon>Bacteria</taxon>
        <taxon>Pseudomonadati</taxon>
        <taxon>Pseudomonadota</taxon>
        <taxon>Alphaproteobacteria</taxon>
        <taxon>Rhodobacterales</taxon>
        <taxon>Roseobacteraceae</taxon>
        <taxon>Roseovarius</taxon>
    </lineage>
</organism>
<dbReference type="PANTHER" id="PTHR30055">
    <property type="entry name" value="HTH-TYPE TRANSCRIPTIONAL REGULATOR RUTR"/>
    <property type="match status" value="1"/>
</dbReference>
<dbReference type="InterPro" id="IPR036271">
    <property type="entry name" value="Tet_transcr_reg_TetR-rel_C_sf"/>
</dbReference>
<feature type="DNA-binding region" description="H-T-H motif" evidence="4">
    <location>
        <begin position="33"/>
        <end position="52"/>
    </location>
</feature>
<keyword evidence="2 4" id="KW-0238">DNA-binding</keyword>
<accession>A0A1X6YB99</accession>
<dbReference type="RefSeq" id="WP_085803916.1">
    <property type="nucleotide sequence ID" value="NZ_FWFX01000001.1"/>
</dbReference>
<evidence type="ECO:0000256" key="4">
    <source>
        <dbReference type="PROSITE-ProRule" id="PRU00335"/>
    </source>
</evidence>
<name>A0A1X6YB99_9RHOB</name>
<evidence type="ECO:0000256" key="1">
    <source>
        <dbReference type="ARBA" id="ARBA00023015"/>
    </source>
</evidence>
<reference evidence="6 7" key="1">
    <citation type="submission" date="2017-03" db="EMBL/GenBank/DDBJ databases">
        <authorList>
            <person name="Afonso C.L."/>
            <person name="Miller P.J."/>
            <person name="Scott M.A."/>
            <person name="Spackman E."/>
            <person name="Goraichik I."/>
            <person name="Dimitrov K.M."/>
            <person name="Suarez D.L."/>
            <person name="Swayne D.E."/>
        </authorList>
    </citation>
    <scope>NUCLEOTIDE SEQUENCE [LARGE SCALE GENOMIC DNA]</scope>
    <source>
        <strain evidence="6 7">CECT 7450</strain>
    </source>
</reference>
<dbReference type="GO" id="GO:0003700">
    <property type="term" value="F:DNA-binding transcription factor activity"/>
    <property type="evidence" value="ECO:0007669"/>
    <property type="project" value="TreeGrafter"/>
</dbReference>
<keyword evidence="7" id="KW-1185">Reference proteome</keyword>
<dbReference type="OrthoDB" id="9814200at2"/>
<dbReference type="SUPFAM" id="SSF48498">
    <property type="entry name" value="Tetracyclin repressor-like, C-terminal domain"/>
    <property type="match status" value="1"/>
</dbReference>
<dbReference type="GO" id="GO:0000976">
    <property type="term" value="F:transcription cis-regulatory region binding"/>
    <property type="evidence" value="ECO:0007669"/>
    <property type="project" value="TreeGrafter"/>
</dbReference>
<keyword evidence="1" id="KW-0805">Transcription regulation</keyword>
<dbReference type="PRINTS" id="PR00455">
    <property type="entry name" value="HTHTETR"/>
</dbReference>
<feature type="domain" description="HTH tetR-type" evidence="5">
    <location>
        <begin position="10"/>
        <end position="70"/>
    </location>
</feature>
<sequence>MARTQGSHSDITGPKVREAALRLFAQQGYAAVSMRKIAAEVGVQAGALYNYTPDKQSLLFDLLRGHMDELLAVRAAQPVINDPVAALEEFTRFHIRFHAKRPDAVFISYMELRNLEPENFINIEGLRRDYEAQLEAILQRGMAEGLFQIPDPRIATMAIIAMLTGVNTWYSAEGRLKLSEIEEIYCDMVRMAVEMK</sequence>
<dbReference type="Pfam" id="PF00440">
    <property type="entry name" value="TetR_N"/>
    <property type="match status" value="1"/>
</dbReference>
<dbReference type="Gene3D" id="1.10.357.10">
    <property type="entry name" value="Tetracycline Repressor, domain 2"/>
    <property type="match status" value="1"/>
</dbReference>
<evidence type="ECO:0000259" key="5">
    <source>
        <dbReference type="PROSITE" id="PS50977"/>
    </source>
</evidence>
<evidence type="ECO:0000313" key="6">
    <source>
        <dbReference type="EMBL" id="SLN15624.1"/>
    </source>
</evidence>
<dbReference type="EMBL" id="FWFX01000001">
    <property type="protein sequence ID" value="SLN15624.1"/>
    <property type="molecule type" value="Genomic_DNA"/>
</dbReference>
<dbReference type="PANTHER" id="PTHR30055:SF234">
    <property type="entry name" value="HTH-TYPE TRANSCRIPTIONAL REGULATOR BETI"/>
    <property type="match status" value="1"/>
</dbReference>
<dbReference type="InterPro" id="IPR009057">
    <property type="entry name" value="Homeodomain-like_sf"/>
</dbReference>
<evidence type="ECO:0000313" key="7">
    <source>
        <dbReference type="Proteomes" id="UP000193061"/>
    </source>
</evidence>
<proteinExistence type="predicted"/>
<dbReference type="PROSITE" id="PS50977">
    <property type="entry name" value="HTH_TETR_2"/>
    <property type="match status" value="1"/>
</dbReference>
<evidence type="ECO:0000256" key="2">
    <source>
        <dbReference type="ARBA" id="ARBA00023125"/>
    </source>
</evidence>